<dbReference type="InterPro" id="IPR008969">
    <property type="entry name" value="CarboxyPept-like_regulatory"/>
</dbReference>
<accession>A0ABS8PY91</accession>
<dbReference type="Gene3D" id="2.60.40.1120">
    <property type="entry name" value="Carboxypeptidase-like, regulatory domain"/>
    <property type="match status" value="1"/>
</dbReference>
<reference evidence="1 2" key="1">
    <citation type="submission" date="2021-11" db="EMBL/GenBank/DDBJ databases">
        <title>Genomic of Niabella pedocola.</title>
        <authorList>
            <person name="Wu T."/>
        </authorList>
    </citation>
    <scope>NUCLEOTIDE SEQUENCE [LARGE SCALE GENOMIC DNA]</scope>
    <source>
        <strain evidence="1 2">JCM 31011</strain>
    </source>
</reference>
<comment type="caution">
    <text evidence="1">The sequence shown here is derived from an EMBL/GenBank/DDBJ whole genome shotgun (WGS) entry which is preliminary data.</text>
</comment>
<keyword evidence="2" id="KW-1185">Reference proteome</keyword>
<dbReference type="Pfam" id="PF13715">
    <property type="entry name" value="CarbopepD_reg_2"/>
    <property type="match status" value="1"/>
</dbReference>
<dbReference type="Proteomes" id="UP001199816">
    <property type="component" value="Unassembled WGS sequence"/>
</dbReference>
<gene>
    <name evidence="1" type="ORF">LQ567_24875</name>
</gene>
<name>A0ABS8PY91_9BACT</name>
<organism evidence="1 2">
    <name type="scientific">Niabella pedocola</name>
    <dbReference type="NCBI Taxonomy" id="1752077"/>
    <lineage>
        <taxon>Bacteria</taxon>
        <taxon>Pseudomonadati</taxon>
        <taxon>Bacteroidota</taxon>
        <taxon>Chitinophagia</taxon>
        <taxon>Chitinophagales</taxon>
        <taxon>Chitinophagaceae</taxon>
        <taxon>Niabella</taxon>
    </lineage>
</organism>
<dbReference type="EMBL" id="JAJNEC010000008">
    <property type="protein sequence ID" value="MCD2426042.1"/>
    <property type="molecule type" value="Genomic_DNA"/>
</dbReference>
<dbReference type="SUPFAM" id="SSF49464">
    <property type="entry name" value="Carboxypeptidase regulatory domain-like"/>
    <property type="match status" value="1"/>
</dbReference>
<dbReference type="RefSeq" id="WP_231008632.1">
    <property type="nucleotide sequence ID" value="NZ_JAJNEC010000008.1"/>
</dbReference>
<evidence type="ECO:0000313" key="2">
    <source>
        <dbReference type="Proteomes" id="UP001199816"/>
    </source>
</evidence>
<proteinExistence type="predicted"/>
<evidence type="ECO:0000313" key="1">
    <source>
        <dbReference type="EMBL" id="MCD2426042.1"/>
    </source>
</evidence>
<sequence length="396" mass="44538">MRYGLIAFFCCCVLPASTQRTVAGRVVAEGTGQPIAGISVFINNSVVGTSTASDGSFRLTNVPAGDLIVSGVSFESIVYTVKPGEAPLNLRFELKPKVKELDNITIGGYVTESWEKWGNIFLETFIGRTPMARKCILQNKEAIRFRYYKKEQVLEAVADVPLVIVNPQLDYIIRYDLQDFKISFSTSQSYYSGFALFLERNATSKRGAARNRKKAYYGSAMHFIRALYQNRLAEEDFEVRRMIRVPDIEKERVRKIAAQRALQLAKTGLMEAQSQDSAAYYKQVMGRSDYTNYYAPALLRTDSVLTGTIGGYKMVYWNQFLAVTYLGATEDREYLQYLGAPNRPALHQRSLLQLKGPVGIDQRGNWAPPGDLTSSGYWGWSNSVGNMLPLDYEPLQ</sequence>
<protein>
    <submittedName>
        <fullName evidence="1">Carboxypeptidase-like regulatory domain-containing protein</fullName>
    </submittedName>
</protein>